<keyword evidence="4" id="KW-1185">Reference proteome</keyword>
<protein>
    <recommendedName>
        <fullName evidence="2">A-kinase anchor protein 7-like phosphoesterase domain-containing protein</fullName>
    </recommendedName>
</protein>
<dbReference type="PANTHER" id="PTHR13360">
    <property type="entry name" value="ACTIVATING SIGNAL COINTEGRATOR 1 COMPLEX SUBUNIT 1"/>
    <property type="match status" value="1"/>
</dbReference>
<gene>
    <name evidence="3" type="ORF">Rhopal_006614-T1</name>
</gene>
<proteinExistence type="predicted"/>
<dbReference type="GO" id="GO:0005634">
    <property type="term" value="C:nucleus"/>
    <property type="evidence" value="ECO:0007669"/>
    <property type="project" value="TreeGrafter"/>
</dbReference>
<accession>A0AAV5GVR2</accession>
<reference evidence="3 4" key="1">
    <citation type="submission" date="2021-12" db="EMBL/GenBank/DDBJ databases">
        <title>High titer production of polyol ester of fatty acids by Rhodotorula paludigena BS15 towards product separation-free biomass refinery.</title>
        <authorList>
            <person name="Mano J."/>
            <person name="Ono H."/>
            <person name="Tanaka T."/>
            <person name="Naito K."/>
            <person name="Sushida H."/>
            <person name="Ike M."/>
            <person name="Tokuyasu K."/>
            <person name="Kitaoka M."/>
        </authorList>
    </citation>
    <scope>NUCLEOTIDE SEQUENCE [LARGE SCALE GENOMIC DNA]</scope>
    <source>
        <strain evidence="3 4">BS15</strain>
    </source>
</reference>
<feature type="compositionally biased region" description="Low complexity" evidence="1">
    <location>
        <begin position="185"/>
        <end position="196"/>
    </location>
</feature>
<evidence type="ECO:0000256" key="1">
    <source>
        <dbReference type="SAM" id="MobiDB-lite"/>
    </source>
</evidence>
<dbReference type="InterPro" id="IPR009210">
    <property type="entry name" value="ASCC1"/>
</dbReference>
<dbReference type="EMBL" id="BQKY01000014">
    <property type="protein sequence ID" value="GJN93557.1"/>
    <property type="molecule type" value="Genomic_DNA"/>
</dbReference>
<name>A0AAV5GVR2_9BASI</name>
<evidence type="ECO:0000259" key="2">
    <source>
        <dbReference type="Pfam" id="PF10469"/>
    </source>
</evidence>
<dbReference type="Pfam" id="PF10469">
    <property type="entry name" value="AKAP7_NLS"/>
    <property type="match status" value="1"/>
</dbReference>
<dbReference type="GO" id="GO:0006355">
    <property type="term" value="P:regulation of DNA-templated transcription"/>
    <property type="evidence" value="ECO:0007669"/>
    <property type="project" value="TreeGrafter"/>
</dbReference>
<evidence type="ECO:0000313" key="3">
    <source>
        <dbReference type="EMBL" id="GJN93557.1"/>
    </source>
</evidence>
<evidence type="ECO:0000313" key="4">
    <source>
        <dbReference type="Proteomes" id="UP001342314"/>
    </source>
</evidence>
<comment type="caution">
    <text evidence="3">The sequence shown here is derived from an EMBL/GenBank/DDBJ whole genome shotgun (WGS) entry which is preliminary data.</text>
</comment>
<dbReference type="PANTHER" id="PTHR13360:SF1">
    <property type="entry name" value="ACTIVATING SIGNAL COINTEGRATOR 1 COMPLEX SUBUNIT 1"/>
    <property type="match status" value="1"/>
</dbReference>
<sequence>MPKPTHFLAIPVALPTSSRPHLAKSLPALQQYCKNAGLPQKALRPLGTLHLTLGVLYLAGDDEVNRAKDALRNKLPLDQLFAQAGGVALAGSLGADDADQPLVPPSPAAPIHVSLESLSSMHPPASTSVLYANPVDKTARLQPFAQSVRDWFVQEQLVANEVGREKVVLHATLVNTRYAGRNDGPSRSTVTSSRPSDTIRSTPLTSSGRFDARALLEHFSSTAWAPPFRLEELVLCKMGAKMVLDPTSGRYTGDEEYEVVARRKLPG</sequence>
<dbReference type="AlphaFoldDB" id="A0AAV5GVR2"/>
<dbReference type="InterPro" id="IPR019510">
    <property type="entry name" value="AKAP7-like_phosphoesterase"/>
</dbReference>
<dbReference type="Proteomes" id="UP001342314">
    <property type="component" value="Unassembled WGS sequence"/>
</dbReference>
<dbReference type="Gene3D" id="3.90.1140.10">
    <property type="entry name" value="Cyclic phosphodiesterase"/>
    <property type="match status" value="1"/>
</dbReference>
<organism evidence="3 4">
    <name type="scientific">Rhodotorula paludigena</name>
    <dbReference type="NCBI Taxonomy" id="86838"/>
    <lineage>
        <taxon>Eukaryota</taxon>
        <taxon>Fungi</taxon>
        <taxon>Dikarya</taxon>
        <taxon>Basidiomycota</taxon>
        <taxon>Pucciniomycotina</taxon>
        <taxon>Microbotryomycetes</taxon>
        <taxon>Sporidiobolales</taxon>
        <taxon>Sporidiobolaceae</taxon>
        <taxon>Rhodotorula</taxon>
    </lineage>
</organism>
<feature type="region of interest" description="Disordered" evidence="1">
    <location>
        <begin position="179"/>
        <end position="205"/>
    </location>
</feature>
<feature type="domain" description="A-kinase anchor protein 7-like phosphoesterase" evidence="2">
    <location>
        <begin position="4"/>
        <end position="241"/>
    </location>
</feature>
<dbReference type="GO" id="GO:0006307">
    <property type="term" value="P:DNA alkylation repair"/>
    <property type="evidence" value="ECO:0007669"/>
    <property type="project" value="InterPro"/>
</dbReference>